<evidence type="ECO:0008006" key="3">
    <source>
        <dbReference type="Google" id="ProtNLM"/>
    </source>
</evidence>
<dbReference type="EMBL" id="JAAZKV010000012">
    <property type="protein sequence ID" value="NMA44514.1"/>
    <property type="molecule type" value="Genomic_DNA"/>
</dbReference>
<dbReference type="Proteomes" id="UP000526302">
    <property type="component" value="Unassembled WGS sequence"/>
</dbReference>
<organism evidence="1 2">
    <name type="scientific">Candidatus Iainarchaeum sp</name>
    <dbReference type="NCBI Taxonomy" id="3101447"/>
    <lineage>
        <taxon>Archaea</taxon>
        <taxon>Candidatus Iainarchaeota</taxon>
        <taxon>Candidatus Iainarchaeia</taxon>
        <taxon>Candidatus Iainarchaeales</taxon>
        <taxon>Candidatus Iainarchaeaceae</taxon>
        <taxon>Candidatus Iainarchaeum</taxon>
    </lineage>
</organism>
<protein>
    <recommendedName>
        <fullName evidence="3">SprT-like domain-containing protein</fullName>
    </recommendedName>
</protein>
<proteinExistence type="predicted"/>
<name>A0A7K4BZ33_9ARCH</name>
<sequence length="168" mass="19878">MVSTIDYDKYLAKKAASLIRENFQERGVTNLLVVKWGGKWARKLGHIKPLKNNKNSDVEFGSIIEINSLLKDIEVPEYVLDYVLMHELTHYFQGFGSNHERKAKHPHRGGLVDKEIERLGWAEIMKNSEKWLKQNWPKILEKNGKSIYVKPRKFKRKKIKLIKLFDWF</sequence>
<dbReference type="AlphaFoldDB" id="A0A7K4BZ33"/>
<gene>
    <name evidence="1" type="ORF">GX950_01730</name>
</gene>
<reference evidence="1 2" key="1">
    <citation type="journal article" date="2020" name="Biotechnol. Biofuels">
        <title>New insights from the biogas microbiome by comprehensive genome-resolved metagenomics of nearly 1600 species originating from multiple anaerobic digesters.</title>
        <authorList>
            <person name="Campanaro S."/>
            <person name="Treu L."/>
            <person name="Rodriguez-R L.M."/>
            <person name="Kovalovszki A."/>
            <person name="Ziels R.M."/>
            <person name="Maus I."/>
            <person name="Zhu X."/>
            <person name="Kougias P.G."/>
            <person name="Basile A."/>
            <person name="Luo G."/>
            <person name="Schluter A."/>
            <person name="Konstantinidis K.T."/>
            <person name="Angelidaki I."/>
        </authorList>
    </citation>
    <scope>NUCLEOTIDE SEQUENCE [LARGE SCALE GENOMIC DNA]</scope>
    <source>
        <strain evidence="1">AS22ysBPME_79</strain>
    </source>
</reference>
<accession>A0A7K4BZ33</accession>
<evidence type="ECO:0000313" key="1">
    <source>
        <dbReference type="EMBL" id="NMA44514.1"/>
    </source>
</evidence>
<evidence type="ECO:0000313" key="2">
    <source>
        <dbReference type="Proteomes" id="UP000526302"/>
    </source>
</evidence>
<comment type="caution">
    <text evidence="1">The sequence shown here is derived from an EMBL/GenBank/DDBJ whole genome shotgun (WGS) entry which is preliminary data.</text>
</comment>